<keyword evidence="2" id="KW-0812">Transmembrane</keyword>
<organism evidence="3 4">
    <name type="scientific">Thamnocephalis sphaerospora</name>
    <dbReference type="NCBI Taxonomy" id="78915"/>
    <lineage>
        <taxon>Eukaryota</taxon>
        <taxon>Fungi</taxon>
        <taxon>Fungi incertae sedis</taxon>
        <taxon>Zoopagomycota</taxon>
        <taxon>Zoopagomycotina</taxon>
        <taxon>Zoopagomycetes</taxon>
        <taxon>Zoopagales</taxon>
        <taxon>Sigmoideomycetaceae</taxon>
        <taxon>Thamnocephalis</taxon>
    </lineage>
</organism>
<name>A0A4V1IWM1_9FUNG</name>
<accession>A0A4V1IWM1</accession>
<protein>
    <submittedName>
        <fullName evidence="3">Uncharacterized protein</fullName>
    </submittedName>
</protein>
<feature type="region of interest" description="Disordered" evidence="1">
    <location>
        <begin position="37"/>
        <end position="70"/>
    </location>
</feature>
<feature type="transmembrane region" description="Helical" evidence="2">
    <location>
        <begin position="208"/>
        <end position="230"/>
    </location>
</feature>
<evidence type="ECO:0000313" key="3">
    <source>
        <dbReference type="EMBL" id="RKP08039.1"/>
    </source>
</evidence>
<reference evidence="4" key="1">
    <citation type="journal article" date="2018" name="Nat. Microbiol.">
        <title>Leveraging single-cell genomics to expand the fungal tree of life.</title>
        <authorList>
            <person name="Ahrendt S.R."/>
            <person name="Quandt C.A."/>
            <person name="Ciobanu D."/>
            <person name="Clum A."/>
            <person name="Salamov A."/>
            <person name="Andreopoulos B."/>
            <person name="Cheng J.F."/>
            <person name="Woyke T."/>
            <person name="Pelin A."/>
            <person name="Henrissat B."/>
            <person name="Reynolds N.K."/>
            <person name="Benny G.L."/>
            <person name="Smith M.E."/>
            <person name="James T.Y."/>
            <person name="Grigoriev I.V."/>
        </authorList>
    </citation>
    <scope>NUCLEOTIDE SEQUENCE [LARGE SCALE GENOMIC DNA]</scope>
    <source>
        <strain evidence="4">RSA 1356</strain>
    </source>
</reference>
<evidence type="ECO:0000313" key="4">
    <source>
        <dbReference type="Proteomes" id="UP000271241"/>
    </source>
</evidence>
<dbReference type="Proteomes" id="UP000271241">
    <property type="component" value="Unassembled WGS sequence"/>
</dbReference>
<keyword evidence="2" id="KW-0472">Membrane</keyword>
<dbReference type="EMBL" id="KZ992645">
    <property type="protein sequence ID" value="RKP08039.1"/>
    <property type="molecule type" value="Genomic_DNA"/>
</dbReference>
<keyword evidence="2" id="KW-1133">Transmembrane helix</keyword>
<sequence>MASLRTMPTGSNAFLMVAVVPLPAKIHSWLGKSNSASTNNVSKAMPALPPKSVHTAPAPPAPQPAPTQSAPCADIPADKADGLKSALPHVGGLYGAAWQVIRRLQSAVSEEDCQVARNVFSVDDNGDMHLSLPFNWPELPHYATREGMAEALVFARKHMPAFIGTTACAAGIAYRQPGLSLRYAAHRMQTGLYPWLGSGLARIAARPAALIAAAGGLPVLLAALPAYYLYLVLGEAVRVASELGTDLSQLSTVVQLVTERCEPVFRAADGLPADVALRVIALGLKQHLPSHVASVVKQAVYFGRHTGSMSSRLIEVLEAAAEWAHGEQGRNALDQLVRMTEPSGPAYGQDAPRAA</sequence>
<evidence type="ECO:0000256" key="2">
    <source>
        <dbReference type="SAM" id="Phobius"/>
    </source>
</evidence>
<dbReference type="AlphaFoldDB" id="A0A4V1IWM1"/>
<gene>
    <name evidence="3" type="ORF">THASP1DRAFT_30154</name>
</gene>
<keyword evidence="4" id="KW-1185">Reference proteome</keyword>
<evidence type="ECO:0000256" key="1">
    <source>
        <dbReference type="SAM" id="MobiDB-lite"/>
    </source>
</evidence>
<dbReference type="OrthoDB" id="10391452at2759"/>
<proteinExistence type="predicted"/>